<comment type="similarity">
    <text evidence="2">Belongs to the poly(A) polymerase family.</text>
</comment>
<keyword evidence="5" id="KW-0808">Transferase</keyword>
<gene>
    <name evidence="11" type="ORF">niasHS_013042</name>
</gene>
<evidence type="ECO:0000256" key="9">
    <source>
        <dbReference type="ARBA" id="ARBA00048830"/>
    </source>
</evidence>
<keyword evidence="6" id="KW-0547">Nucleotide-binding</keyword>
<organism evidence="11 12">
    <name type="scientific">Heterodera schachtii</name>
    <name type="common">Sugarbeet cyst nematode worm</name>
    <name type="synonym">Tylenchus schachtii</name>
    <dbReference type="NCBI Taxonomy" id="97005"/>
    <lineage>
        <taxon>Eukaryota</taxon>
        <taxon>Metazoa</taxon>
        <taxon>Ecdysozoa</taxon>
        <taxon>Nematoda</taxon>
        <taxon>Chromadorea</taxon>
        <taxon>Rhabditida</taxon>
        <taxon>Tylenchina</taxon>
        <taxon>Tylenchomorpha</taxon>
        <taxon>Tylenchoidea</taxon>
        <taxon>Heteroderidae</taxon>
        <taxon>Heteroderinae</taxon>
        <taxon>Heterodera</taxon>
    </lineage>
</organism>
<dbReference type="GO" id="GO:0005524">
    <property type="term" value="F:ATP binding"/>
    <property type="evidence" value="ECO:0007669"/>
    <property type="project" value="UniProtKB-KW"/>
</dbReference>
<evidence type="ECO:0000313" key="12">
    <source>
        <dbReference type="Proteomes" id="UP001620645"/>
    </source>
</evidence>
<dbReference type="AlphaFoldDB" id="A0ABD2I740"/>
<dbReference type="InterPro" id="IPR011068">
    <property type="entry name" value="NuclTrfase_I-like_C"/>
</dbReference>
<dbReference type="Gene3D" id="1.10.1410.10">
    <property type="match status" value="1"/>
</dbReference>
<evidence type="ECO:0000256" key="8">
    <source>
        <dbReference type="ARBA" id="ARBA00023242"/>
    </source>
</evidence>
<evidence type="ECO:0000259" key="10">
    <source>
        <dbReference type="Pfam" id="PF04928"/>
    </source>
</evidence>
<dbReference type="EC" id="2.7.7.19" evidence="3"/>
<dbReference type="PANTHER" id="PTHR10682:SF10">
    <property type="entry name" value="POLYNUCLEOTIDE ADENYLYLTRANSFERASE"/>
    <property type="match status" value="1"/>
</dbReference>
<evidence type="ECO:0000256" key="5">
    <source>
        <dbReference type="ARBA" id="ARBA00022679"/>
    </source>
</evidence>
<proteinExistence type="inferred from homology"/>
<keyword evidence="4" id="KW-0507">mRNA processing</keyword>
<feature type="domain" description="Poly(A) polymerase central" evidence="10">
    <location>
        <begin position="875"/>
        <end position="1015"/>
    </location>
</feature>
<keyword evidence="8" id="KW-0539">Nucleus</keyword>
<dbReference type="Pfam" id="PF04928">
    <property type="entry name" value="PAP_central"/>
    <property type="match status" value="1"/>
</dbReference>
<evidence type="ECO:0000256" key="1">
    <source>
        <dbReference type="ARBA" id="ARBA00004123"/>
    </source>
</evidence>
<dbReference type="SUPFAM" id="SSF81301">
    <property type="entry name" value="Nucleotidyltransferase"/>
    <property type="match status" value="1"/>
</dbReference>
<dbReference type="GO" id="GO:0005634">
    <property type="term" value="C:nucleus"/>
    <property type="evidence" value="ECO:0007669"/>
    <property type="project" value="UniProtKB-SubCell"/>
</dbReference>
<dbReference type="Gene3D" id="3.30.70.590">
    <property type="entry name" value="Poly(A) polymerase predicted RNA binding domain"/>
    <property type="match status" value="1"/>
</dbReference>
<comment type="subcellular location">
    <subcellularLocation>
        <location evidence="1">Nucleus</location>
    </subcellularLocation>
</comment>
<sequence>MIEQEIVEDHCQNMEQLIGGKNEFSEMMKGASNLAKFRVKQFMTARLNRENLDEENELMAKFPALGQMLQFDDLSFSIIDQYQRVLMLETPLSGADLDTFNTNVLYYVFRQMLIEKVDTRQLVKLGAQNAQLGRKVVELMHTNADGRLEGEAEKRKQICHLERFMKWFMKNNEKQGESGAKLSSDINSMLGSDDALKNGPKIESVDDIWQASNCEDEKVANEAVQRLSKCPIIEQIHIRQLAVFYYQHEFFSNFLHANAYNFPIIKNSGLNLSENASDFYYEMIFLPYNDDNQMYAEIMLALRYAMIRIYGLKDQIKGSHSEDLERETIRILIVLRIIELFDDRMPNVRMLCVAMSFLKMIIDKRKTKRLSWDPSAVVAQCLETEAEPIFAEQRFYMVPYHQEYFKQFLALCKRDDILTTIIREGLCKLSLLSRLIGDDSLFRLFNFALIREKLIDRNFFNNKKFLLSQNYLGLLIGRTDEERQTNRVMADLIVLMTNYFDVDKFGHSEAIRKIVDFQWLHCRFLYESVVENVEESRKTSFFVGIFIPELIKFLEANKMLANNSKKFTNALQATEREAVAEMDTQWFNSKNEYAKPSEMVQKMHFDQLMMLRNDENFMEIYKDNELFEKSAIKEDEQQKYLLTIFPLHSQQITIVNREYLVNKFNENFDNYLTNLLYQNIYHKKEFERKREAALGQINAIVDNWSNKHARLLISGSLLLDVHTIGSDVNLFCVAPGERLKLSDFMGSDKNGKCLENKCTSEEADDAKSLFCQICEDKSTANLIKIESASILLIRFAFDGIEFDISFVAVPKLETLAQKIDENELKSLLEHFDWSVNEQKHMLRSLSSFRSTLYIFNLFYKEAQQNVNELNESRKTFQNLLITLKIWAKNNYIYSNKIGFLNGIALAIMVAKIVLIYPNSTLPFLLDKFFLFYFARHPQIPIQLTKGNDISANANLFLSDARELEMPVFTPTSLVQNAARLVTHSNAKVIRRQMFDALNQISSMKNKQFELDALLKNSIPFSQKFDNFIVINCVAEDNEEADAFCDFVEWRMRLQIIFDIDKKGGGGIETHLYPNVYQENCILTQKLVQISFRANHCKIWLLGIYAKNAINERITAMAQSFDMTIKRHYFLKKVENANIRNIDDFFNTTKIELKSIMAKKEELI</sequence>
<evidence type="ECO:0000256" key="2">
    <source>
        <dbReference type="ARBA" id="ARBA00010912"/>
    </source>
</evidence>
<name>A0ABD2I740_HETSC</name>
<comment type="catalytic activity">
    <reaction evidence="9">
        <text>RNA(n) + ATP = RNA(n)-3'-adenine ribonucleotide + diphosphate</text>
        <dbReference type="Rhea" id="RHEA:11332"/>
        <dbReference type="Rhea" id="RHEA-COMP:14527"/>
        <dbReference type="Rhea" id="RHEA-COMP:17347"/>
        <dbReference type="ChEBI" id="CHEBI:30616"/>
        <dbReference type="ChEBI" id="CHEBI:33019"/>
        <dbReference type="ChEBI" id="CHEBI:140395"/>
        <dbReference type="ChEBI" id="CHEBI:173115"/>
        <dbReference type="EC" id="2.7.7.19"/>
    </reaction>
</comment>
<evidence type="ECO:0000256" key="3">
    <source>
        <dbReference type="ARBA" id="ARBA00012388"/>
    </source>
</evidence>
<keyword evidence="7" id="KW-0067">ATP-binding</keyword>
<protein>
    <recommendedName>
        <fullName evidence="3">polynucleotide adenylyltransferase</fullName>
        <ecNumber evidence="3">2.7.7.19</ecNumber>
    </recommendedName>
</protein>
<accession>A0ABD2I740</accession>
<evidence type="ECO:0000256" key="4">
    <source>
        <dbReference type="ARBA" id="ARBA00022664"/>
    </source>
</evidence>
<evidence type="ECO:0000256" key="7">
    <source>
        <dbReference type="ARBA" id="ARBA00022840"/>
    </source>
</evidence>
<dbReference type="SUPFAM" id="SSF81631">
    <property type="entry name" value="PAP/OAS1 substrate-binding domain"/>
    <property type="match status" value="1"/>
</dbReference>
<evidence type="ECO:0000313" key="11">
    <source>
        <dbReference type="EMBL" id="KAL3076042.1"/>
    </source>
</evidence>
<dbReference type="Gene3D" id="3.30.460.10">
    <property type="entry name" value="Beta Polymerase, domain 2"/>
    <property type="match status" value="1"/>
</dbReference>
<evidence type="ECO:0000256" key="6">
    <source>
        <dbReference type="ARBA" id="ARBA00022741"/>
    </source>
</evidence>
<reference evidence="11 12" key="1">
    <citation type="submission" date="2024-10" db="EMBL/GenBank/DDBJ databases">
        <authorList>
            <person name="Kim D."/>
        </authorList>
    </citation>
    <scope>NUCLEOTIDE SEQUENCE [LARGE SCALE GENOMIC DNA]</scope>
    <source>
        <strain evidence="11">Taebaek</strain>
    </source>
</reference>
<dbReference type="EMBL" id="JBICCN010000344">
    <property type="protein sequence ID" value="KAL3076042.1"/>
    <property type="molecule type" value="Genomic_DNA"/>
</dbReference>
<dbReference type="PANTHER" id="PTHR10682">
    <property type="entry name" value="POLY A POLYMERASE"/>
    <property type="match status" value="1"/>
</dbReference>
<keyword evidence="12" id="KW-1185">Reference proteome</keyword>
<dbReference type="Proteomes" id="UP001620645">
    <property type="component" value="Unassembled WGS sequence"/>
</dbReference>
<comment type="caution">
    <text evidence="11">The sequence shown here is derived from an EMBL/GenBank/DDBJ whole genome shotgun (WGS) entry which is preliminary data.</text>
</comment>
<dbReference type="InterPro" id="IPR043519">
    <property type="entry name" value="NT_sf"/>
</dbReference>
<dbReference type="SUPFAM" id="SSF55003">
    <property type="entry name" value="PAP/Archaeal CCA-adding enzyme, C-terminal domain"/>
    <property type="match status" value="1"/>
</dbReference>
<dbReference type="InterPro" id="IPR007012">
    <property type="entry name" value="PolA_pol_cen_dom"/>
</dbReference>
<dbReference type="GO" id="GO:0006397">
    <property type="term" value="P:mRNA processing"/>
    <property type="evidence" value="ECO:0007669"/>
    <property type="project" value="UniProtKB-KW"/>
</dbReference>
<dbReference type="GO" id="GO:1990817">
    <property type="term" value="F:poly(A) RNA polymerase activity"/>
    <property type="evidence" value="ECO:0007669"/>
    <property type="project" value="UniProtKB-EC"/>
</dbReference>